<dbReference type="Proteomes" id="UP000182413">
    <property type="component" value="Unassembled WGS sequence"/>
</dbReference>
<evidence type="ECO:0000313" key="5">
    <source>
        <dbReference type="Proteomes" id="UP001278050"/>
    </source>
</evidence>
<keyword evidence="5" id="KW-1185">Reference proteome</keyword>
<accession>A0A1G7IWA3</accession>
<dbReference type="EMBL" id="JAWXXP010000001">
    <property type="protein sequence ID" value="MDX5995274.1"/>
    <property type="molecule type" value="Genomic_DNA"/>
</dbReference>
<evidence type="ECO:0000313" key="3">
    <source>
        <dbReference type="EMBL" id="SDF16967.1"/>
    </source>
</evidence>
<gene>
    <name evidence="3" type="ORF">SAMN05216575_10652</name>
    <name evidence="2" type="ORF">SIM71_24680</name>
</gene>
<evidence type="ECO:0000313" key="2">
    <source>
        <dbReference type="EMBL" id="MDX5995274.1"/>
    </source>
</evidence>
<proteinExistence type="predicted"/>
<keyword evidence="1" id="KW-1133">Transmembrane helix</keyword>
<evidence type="ECO:0000256" key="1">
    <source>
        <dbReference type="SAM" id="Phobius"/>
    </source>
</evidence>
<protein>
    <submittedName>
        <fullName evidence="3">Uncharacterized protein</fullName>
    </submittedName>
</protein>
<reference evidence="3 4" key="1">
    <citation type="submission" date="2016-10" db="EMBL/GenBank/DDBJ databases">
        <authorList>
            <person name="de Groot N.N."/>
        </authorList>
    </citation>
    <scope>NUCLEOTIDE SEQUENCE [LARGE SCALE GENOMIC DNA]</scope>
    <source>
        <strain evidence="3 4">JCM 10630</strain>
    </source>
</reference>
<name>A0A1G7IWA3_9GAMM</name>
<reference evidence="2 5" key="2">
    <citation type="submission" date="2023-11" db="EMBL/GenBank/DDBJ databases">
        <title>MicrobeMod: A computational toolkit for identifying prokaryotic methylation and restriction-modification with nanopore sequencing.</title>
        <authorList>
            <person name="Crits-Christoph A."/>
            <person name="Kang S.C."/>
            <person name="Lee H."/>
            <person name="Ostrov N."/>
        </authorList>
    </citation>
    <scope>NUCLEOTIDE SEQUENCE [LARGE SCALE GENOMIC DNA]</scope>
    <source>
        <strain evidence="2 5">ATCC BAA-571</strain>
    </source>
</reference>
<organism evidence="3 4">
    <name type="scientific">Ectopseudomonas alcaliphila</name>
    <dbReference type="NCBI Taxonomy" id="101564"/>
    <lineage>
        <taxon>Bacteria</taxon>
        <taxon>Pseudomonadati</taxon>
        <taxon>Pseudomonadota</taxon>
        <taxon>Gammaproteobacteria</taxon>
        <taxon>Pseudomonadales</taxon>
        <taxon>Pseudomonadaceae</taxon>
        <taxon>Ectopseudomonas</taxon>
    </lineage>
</organism>
<dbReference type="Proteomes" id="UP001278050">
    <property type="component" value="Unassembled WGS sequence"/>
</dbReference>
<keyword evidence="1" id="KW-0812">Transmembrane</keyword>
<feature type="transmembrane region" description="Helical" evidence="1">
    <location>
        <begin position="12"/>
        <end position="28"/>
    </location>
</feature>
<keyword evidence="1" id="KW-0472">Membrane</keyword>
<dbReference type="EMBL" id="FNAE01000006">
    <property type="protein sequence ID" value="SDF16967.1"/>
    <property type="molecule type" value="Genomic_DNA"/>
</dbReference>
<dbReference type="AlphaFoldDB" id="A0A1G7IWA3"/>
<dbReference type="RefSeq" id="WP_274379661.1">
    <property type="nucleotide sequence ID" value="NZ_CBCSET010000006.1"/>
</dbReference>
<sequence length="42" mass="4855">MSLLSQLSPHFWLLFSIAVAIAVLRELRRPDDDAMRKKREGS</sequence>
<evidence type="ECO:0000313" key="4">
    <source>
        <dbReference type="Proteomes" id="UP000182413"/>
    </source>
</evidence>